<evidence type="ECO:0000256" key="4">
    <source>
        <dbReference type="PROSITE-ProRule" id="PRU00175"/>
    </source>
</evidence>
<dbReference type="GO" id="GO:0000209">
    <property type="term" value="P:protein polyubiquitination"/>
    <property type="evidence" value="ECO:0007669"/>
    <property type="project" value="TreeGrafter"/>
</dbReference>
<evidence type="ECO:0000313" key="8">
    <source>
        <dbReference type="Proteomes" id="UP000649617"/>
    </source>
</evidence>
<feature type="compositionally biased region" description="Basic and acidic residues" evidence="5">
    <location>
        <begin position="171"/>
        <end position="187"/>
    </location>
</feature>
<feature type="compositionally biased region" description="Basic residues" evidence="5">
    <location>
        <begin position="210"/>
        <end position="223"/>
    </location>
</feature>
<dbReference type="Pfam" id="PF00097">
    <property type="entry name" value="zf-C3HC4"/>
    <property type="match status" value="1"/>
</dbReference>
<feature type="region of interest" description="Disordered" evidence="5">
    <location>
        <begin position="358"/>
        <end position="380"/>
    </location>
</feature>
<dbReference type="PANTHER" id="PTHR46016">
    <property type="entry name" value="ZINC FINGER, RING/FYVE/PHD-TYPE"/>
    <property type="match status" value="1"/>
</dbReference>
<dbReference type="InterPro" id="IPR013083">
    <property type="entry name" value="Znf_RING/FYVE/PHD"/>
</dbReference>
<dbReference type="InterPro" id="IPR051438">
    <property type="entry name" value="RNF_E3_ubiq-protein_ligase"/>
</dbReference>
<sequence>MAARKWKSLATGRRTIDLEDEVSEPGPSGSQGSQGPGKEASAARRRSPAMQPFYTGRPSQQKAGLSDRGQASPKKDASPSQAKASKAGARSQPRNSKPARTARKVAASKELVESKSSCRSRQARLRPQGTKQARKRKASAPRSQEVKRKRPLSVDSPEERPQKIRRKRSRLAVDRKDSQKTKQDKPKNPASGAPGGSRSRKSQGQAKPACSRKPRLRLVRQAKRGQNEQGLDKEEAKEFKIQEEQLLDRGDQEFVCRICLHLVGRGPRLTSCQHLFCGDCIEHWVGKKRGGAPCPACNTVLHKEDLWPLKSGKRELLLRMLHKLQVVCENNCKVRGPTGQCNWTGEYSEYQKHRASCQNLQSAEGPASDSQHEPASSSTALADLQPEAPDNTQQQPPQMHVRFKQGDQWCSPEVVLRAPPLGSMNPLEGGPFRMQVTFQPARAEPKRAKRSPLQLSPTKGSKKPRSDLGHSIGAAVCGRMRCRIGLLQRPDLPRLPTAFQALTDFPFPDDGRSLLASLAFADLAVLRAASRASNMAVYHETWQRCQDYAYVPGHFDSRSAKRTRSGRVLVTPAKEVSERLLRFLQNPLHAGMFEMLDLRHAPIMALESSGFCQALTRMPRLQHVILPFEGWSTPQARGRFKDLPIAWYTPRKELMGAPKPVVYSTLA</sequence>
<proteinExistence type="predicted"/>
<feature type="region of interest" description="Disordered" evidence="5">
    <location>
        <begin position="441"/>
        <end position="469"/>
    </location>
</feature>
<dbReference type="EMBL" id="CAJNIZ010020757">
    <property type="protein sequence ID" value="CAE7445086.1"/>
    <property type="molecule type" value="Genomic_DNA"/>
</dbReference>
<dbReference type="GO" id="GO:0006511">
    <property type="term" value="P:ubiquitin-dependent protein catabolic process"/>
    <property type="evidence" value="ECO:0007669"/>
    <property type="project" value="TreeGrafter"/>
</dbReference>
<dbReference type="PROSITE" id="PS00518">
    <property type="entry name" value="ZF_RING_1"/>
    <property type="match status" value="1"/>
</dbReference>
<evidence type="ECO:0000256" key="1">
    <source>
        <dbReference type="ARBA" id="ARBA00022723"/>
    </source>
</evidence>
<dbReference type="InterPro" id="IPR001841">
    <property type="entry name" value="Znf_RING"/>
</dbReference>
<evidence type="ECO:0000256" key="3">
    <source>
        <dbReference type="ARBA" id="ARBA00022833"/>
    </source>
</evidence>
<name>A0A812RJG3_SYMPI</name>
<organism evidence="7 8">
    <name type="scientific">Symbiodinium pilosum</name>
    <name type="common">Dinoflagellate</name>
    <dbReference type="NCBI Taxonomy" id="2952"/>
    <lineage>
        <taxon>Eukaryota</taxon>
        <taxon>Sar</taxon>
        <taxon>Alveolata</taxon>
        <taxon>Dinophyceae</taxon>
        <taxon>Suessiales</taxon>
        <taxon>Symbiodiniaceae</taxon>
        <taxon>Symbiodinium</taxon>
    </lineage>
</organism>
<dbReference type="GO" id="GO:0008270">
    <property type="term" value="F:zinc ion binding"/>
    <property type="evidence" value="ECO:0007669"/>
    <property type="project" value="UniProtKB-KW"/>
</dbReference>
<feature type="domain" description="RING-type" evidence="6">
    <location>
        <begin position="256"/>
        <end position="298"/>
    </location>
</feature>
<keyword evidence="3" id="KW-0862">Zinc</keyword>
<protein>
    <submittedName>
        <fullName evidence="7">Cnot3 protein</fullName>
    </submittedName>
</protein>
<keyword evidence="2 4" id="KW-0863">Zinc-finger</keyword>
<dbReference type="InterPro" id="IPR018957">
    <property type="entry name" value="Znf_C3HC4_RING-type"/>
</dbReference>
<feature type="region of interest" description="Disordered" evidence="5">
    <location>
        <begin position="1"/>
        <end position="234"/>
    </location>
</feature>
<dbReference type="SMART" id="SM00184">
    <property type="entry name" value="RING"/>
    <property type="match status" value="1"/>
</dbReference>
<comment type="caution">
    <text evidence="7">The sequence shown here is derived from an EMBL/GenBank/DDBJ whole genome shotgun (WGS) entry which is preliminary data.</text>
</comment>
<evidence type="ECO:0000313" key="7">
    <source>
        <dbReference type="EMBL" id="CAE7445086.1"/>
    </source>
</evidence>
<reference evidence="7" key="1">
    <citation type="submission" date="2021-02" db="EMBL/GenBank/DDBJ databases">
        <authorList>
            <person name="Dougan E. K."/>
            <person name="Rhodes N."/>
            <person name="Thang M."/>
            <person name="Chan C."/>
        </authorList>
    </citation>
    <scope>NUCLEOTIDE SEQUENCE</scope>
</reference>
<evidence type="ECO:0000256" key="5">
    <source>
        <dbReference type="SAM" id="MobiDB-lite"/>
    </source>
</evidence>
<dbReference type="InterPro" id="IPR017907">
    <property type="entry name" value="Znf_RING_CS"/>
</dbReference>
<dbReference type="SUPFAM" id="SSF57850">
    <property type="entry name" value="RING/U-box"/>
    <property type="match status" value="1"/>
</dbReference>
<evidence type="ECO:0000256" key="2">
    <source>
        <dbReference type="ARBA" id="ARBA00022771"/>
    </source>
</evidence>
<dbReference type="GO" id="GO:0061630">
    <property type="term" value="F:ubiquitin protein ligase activity"/>
    <property type="evidence" value="ECO:0007669"/>
    <property type="project" value="TreeGrafter"/>
</dbReference>
<dbReference type="Proteomes" id="UP000649617">
    <property type="component" value="Unassembled WGS sequence"/>
</dbReference>
<keyword evidence="1" id="KW-0479">Metal-binding</keyword>
<dbReference type="AlphaFoldDB" id="A0A812RJG3"/>
<evidence type="ECO:0000259" key="6">
    <source>
        <dbReference type="PROSITE" id="PS50089"/>
    </source>
</evidence>
<accession>A0A812RJG3</accession>
<keyword evidence="8" id="KW-1185">Reference proteome</keyword>
<dbReference type="OrthoDB" id="6270329at2759"/>
<dbReference type="PANTHER" id="PTHR46016:SF1">
    <property type="entry name" value="RING-TYPE DOMAIN-CONTAINING PROTEIN"/>
    <property type="match status" value="1"/>
</dbReference>
<feature type="compositionally biased region" description="Low complexity" evidence="5">
    <location>
        <begin position="25"/>
        <end position="37"/>
    </location>
</feature>
<gene>
    <name evidence="7" type="primary">Cnot3</name>
    <name evidence="7" type="ORF">SPIL2461_LOCUS10836</name>
</gene>
<dbReference type="Gene3D" id="3.30.40.10">
    <property type="entry name" value="Zinc/RING finger domain, C3HC4 (zinc finger)"/>
    <property type="match status" value="1"/>
</dbReference>
<dbReference type="PROSITE" id="PS50089">
    <property type="entry name" value="ZF_RING_2"/>
    <property type="match status" value="1"/>
</dbReference>